<comment type="caution">
    <text evidence="1">The sequence shown here is derived from an EMBL/GenBank/DDBJ whole genome shotgun (WGS) entry which is preliminary data.</text>
</comment>
<dbReference type="RefSeq" id="WP_057825580.1">
    <property type="nucleotide sequence ID" value="NZ_AZEA01000013.1"/>
</dbReference>
<gene>
    <name evidence="1" type="ORF">FD17_GL000676</name>
</gene>
<dbReference type="OrthoDB" id="2323570at2"/>
<dbReference type="Proteomes" id="UP000051581">
    <property type="component" value="Unassembled WGS sequence"/>
</dbReference>
<protein>
    <submittedName>
        <fullName evidence="1">Uncharacterized protein</fullName>
    </submittedName>
</protein>
<proteinExistence type="predicted"/>
<keyword evidence="2" id="KW-1185">Reference proteome</keyword>
<evidence type="ECO:0000313" key="2">
    <source>
        <dbReference type="Proteomes" id="UP000051581"/>
    </source>
</evidence>
<accession>A0A0R1KWS7</accession>
<dbReference type="AlphaFoldDB" id="A0A0R1KWS7"/>
<reference evidence="1 2" key="1">
    <citation type="journal article" date="2015" name="Genome Announc.">
        <title>Expanding the biotechnology potential of lactobacilli through comparative genomics of 213 strains and associated genera.</title>
        <authorList>
            <person name="Sun Z."/>
            <person name="Harris H.M."/>
            <person name="McCann A."/>
            <person name="Guo C."/>
            <person name="Argimon S."/>
            <person name="Zhang W."/>
            <person name="Yang X."/>
            <person name="Jeffery I.B."/>
            <person name="Cooney J.C."/>
            <person name="Kagawa T.F."/>
            <person name="Liu W."/>
            <person name="Song Y."/>
            <person name="Salvetti E."/>
            <person name="Wrobel A."/>
            <person name="Rasinkangas P."/>
            <person name="Parkhill J."/>
            <person name="Rea M.C."/>
            <person name="O'Sullivan O."/>
            <person name="Ritari J."/>
            <person name="Douillard F.P."/>
            <person name="Paul Ross R."/>
            <person name="Yang R."/>
            <person name="Briner A.E."/>
            <person name="Felis G.E."/>
            <person name="de Vos W.M."/>
            <person name="Barrangou R."/>
            <person name="Klaenhammer T.R."/>
            <person name="Caufield P.W."/>
            <person name="Cui Y."/>
            <person name="Zhang H."/>
            <person name="O'Toole P.W."/>
        </authorList>
    </citation>
    <scope>NUCLEOTIDE SEQUENCE [LARGE SCALE GENOMIC DNA]</scope>
    <source>
        <strain evidence="1 2">DSM 19904</strain>
    </source>
</reference>
<dbReference type="PATRIC" id="fig|1423808.3.peg.680"/>
<organism evidence="1 2">
    <name type="scientific">Lentilactobacillus sunkii DSM 19904</name>
    <dbReference type="NCBI Taxonomy" id="1423808"/>
    <lineage>
        <taxon>Bacteria</taxon>
        <taxon>Bacillati</taxon>
        <taxon>Bacillota</taxon>
        <taxon>Bacilli</taxon>
        <taxon>Lactobacillales</taxon>
        <taxon>Lactobacillaceae</taxon>
        <taxon>Lentilactobacillus</taxon>
    </lineage>
</organism>
<evidence type="ECO:0000313" key="1">
    <source>
        <dbReference type="EMBL" id="KRK88027.1"/>
    </source>
</evidence>
<name>A0A0R1KWS7_9LACO</name>
<sequence length="123" mass="14022">MTINEMLTKIESYQEKLNLADDYLFNIVELDPEEIKAYRDKTAPKSMYEGTLTQIQRLYLLSLSPTELLERISGIQRQAELSDEQVIAASGLEPDLLADFKDGRLPTMNYVTALNALQSQYSK</sequence>
<dbReference type="EMBL" id="AZEA01000013">
    <property type="protein sequence ID" value="KRK88027.1"/>
    <property type="molecule type" value="Genomic_DNA"/>
</dbReference>